<evidence type="ECO:0000259" key="6">
    <source>
        <dbReference type="Pfam" id="PF02668"/>
    </source>
</evidence>
<proteinExistence type="inferred from homology"/>
<gene>
    <name evidence="7" type="ORF">UFOVP658_108</name>
</gene>
<dbReference type="InterPro" id="IPR051323">
    <property type="entry name" value="AtsK-like"/>
</dbReference>
<keyword evidence="5" id="KW-0408">Iron</keyword>
<dbReference type="GO" id="GO:0046872">
    <property type="term" value="F:metal ion binding"/>
    <property type="evidence" value="ECO:0007669"/>
    <property type="project" value="UniProtKB-KW"/>
</dbReference>
<dbReference type="PANTHER" id="PTHR30468">
    <property type="entry name" value="ALPHA-KETOGLUTARATE-DEPENDENT SULFONATE DIOXYGENASE"/>
    <property type="match status" value="1"/>
</dbReference>
<evidence type="ECO:0000256" key="1">
    <source>
        <dbReference type="ARBA" id="ARBA00005896"/>
    </source>
</evidence>
<dbReference type="Gene3D" id="3.60.130.10">
    <property type="entry name" value="Clavaminate synthase-like"/>
    <property type="match status" value="1"/>
</dbReference>
<keyword evidence="3 7" id="KW-0223">Dioxygenase</keyword>
<dbReference type="InterPro" id="IPR003819">
    <property type="entry name" value="TauD/TfdA-like"/>
</dbReference>
<dbReference type="EMBL" id="LR796639">
    <property type="protein sequence ID" value="CAB4156689.1"/>
    <property type="molecule type" value="Genomic_DNA"/>
</dbReference>
<evidence type="ECO:0000256" key="3">
    <source>
        <dbReference type="ARBA" id="ARBA00022964"/>
    </source>
</evidence>
<dbReference type="GO" id="GO:0016706">
    <property type="term" value="F:2-oxoglutarate-dependent dioxygenase activity"/>
    <property type="evidence" value="ECO:0007669"/>
    <property type="project" value="TreeGrafter"/>
</dbReference>
<sequence>MMSKEHHSEYIESGLTIRPIAGKLGAEVSGVKLLDILSHDHEIISTIYKLMLRHKVIFFREQNLSPEQHEKFASFFGDVHVAHPLLPSKDGHPNIFEIDYTIPGSQYPSYENGDNTKYQDRGVAWHTDITFTDEPPKCSILNGVIIPYAGGDTMWSDQVLAFSTLSKKMKDMLRGCYAIHDASEFAHSGIKAVSKHPVVIKHPETGEESLFVHQGFTRRIVDLSKPESDTILNFLHEHSTRYEFTVRYRWTQGDIAFADNRVTQHAVVGDIGRAPRLVNRVTLKGEKPIPSI</sequence>
<evidence type="ECO:0000256" key="5">
    <source>
        <dbReference type="ARBA" id="ARBA00023004"/>
    </source>
</evidence>
<evidence type="ECO:0000313" key="7">
    <source>
        <dbReference type="EMBL" id="CAB4156689.1"/>
    </source>
</evidence>
<dbReference type="SUPFAM" id="SSF51197">
    <property type="entry name" value="Clavaminate synthase-like"/>
    <property type="match status" value="1"/>
</dbReference>
<accession>A0A6J5NC43</accession>
<evidence type="ECO:0000256" key="2">
    <source>
        <dbReference type="ARBA" id="ARBA00022723"/>
    </source>
</evidence>
<comment type="similarity">
    <text evidence="1">Belongs to the TfdA dioxygenase family.</text>
</comment>
<dbReference type="PANTHER" id="PTHR30468:SF1">
    <property type="entry name" value="ALPHA-KETOGLUTARATE-DEPENDENT SULFONATE DIOXYGENASE"/>
    <property type="match status" value="1"/>
</dbReference>
<keyword evidence="4" id="KW-0560">Oxidoreductase</keyword>
<name>A0A6J5NC43_9CAUD</name>
<organism evidence="7">
    <name type="scientific">uncultured Caudovirales phage</name>
    <dbReference type="NCBI Taxonomy" id="2100421"/>
    <lineage>
        <taxon>Viruses</taxon>
        <taxon>Duplodnaviria</taxon>
        <taxon>Heunggongvirae</taxon>
        <taxon>Uroviricota</taxon>
        <taxon>Caudoviricetes</taxon>
        <taxon>Peduoviridae</taxon>
        <taxon>Maltschvirus</taxon>
        <taxon>Maltschvirus maltsch</taxon>
    </lineage>
</organism>
<dbReference type="Pfam" id="PF02668">
    <property type="entry name" value="TauD"/>
    <property type="match status" value="1"/>
</dbReference>
<evidence type="ECO:0000256" key="4">
    <source>
        <dbReference type="ARBA" id="ARBA00023002"/>
    </source>
</evidence>
<reference evidence="7" key="1">
    <citation type="submission" date="2020-04" db="EMBL/GenBank/DDBJ databases">
        <authorList>
            <person name="Chiriac C."/>
            <person name="Salcher M."/>
            <person name="Ghai R."/>
            <person name="Kavagutti S V."/>
        </authorList>
    </citation>
    <scope>NUCLEOTIDE SEQUENCE</scope>
</reference>
<dbReference type="InterPro" id="IPR042098">
    <property type="entry name" value="TauD-like_sf"/>
</dbReference>
<protein>
    <submittedName>
        <fullName evidence="7">TauD Probable taurine catabolism dioxygenase</fullName>
    </submittedName>
</protein>
<keyword evidence="2" id="KW-0479">Metal-binding</keyword>
<feature type="domain" description="TauD/TfdA-like" evidence="6">
    <location>
        <begin position="17"/>
        <end position="282"/>
    </location>
</feature>